<keyword evidence="5" id="KW-0717">Septation</keyword>
<dbReference type="SUPFAM" id="SSF102829">
    <property type="entry name" value="Cell division protein ZapA-like"/>
    <property type="match status" value="1"/>
</dbReference>
<evidence type="ECO:0000256" key="8">
    <source>
        <dbReference type="ARBA" id="ARBA00026068"/>
    </source>
</evidence>
<dbReference type="GO" id="GO:0043093">
    <property type="term" value="P:FtsZ-dependent cytokinesis"/>
    <property type="evidence" value="ECO:0007669"/>
    <property type="project" value="TreeGrafter"/>
</dbReference>
<dbReference type="EMBL" id="CP002160">
    <property type="protein sequence ID" value="ADL51768.1"/>
    <property type="molecule type" value="Genomic_DNA"/>
</dbReference>
<comment type="subcellular location">
    <subcellularLocation>
        <location evidence="1">Cytoplasm</location>
    </subcellularLocation>
</comment>
<comment type="function">
    <text evidence="7">Activator of cell division through the inhibition of FtsZ GTPase activity, therefore promoting FtsZ assembly into bundles of protofilaments necessary for the formation of the division Z ring. It is recruited early at mid-cell but it is not essential for cell division.</text>
</comment>
<dbReference type="GO" id="GO:0000921">
    <property type="term" value="P:septin ring assembly"/>
    <property type="evidence" value="ECO:0007669"/>
    <property type="project" value="TreeGrafter"/>
</dbReference>
<evidence type="ECO:0000256" key="7">
    <source>
        <dbReference type="ARBA" id="ARBA00024910"/>
    </source>
</evidence>
<evidence type="ECO:0000256" key="2">
    <source>
        <dbReference type="ARBA" id="ARBA00015195"/>
    </source>
</evidence>
<dbReference type="GO" id="GO:0032153">
    <property type="term" value="C:cell division site"/>
    <property type="evidence" value="ECO:0007669"/>
    <property type="project" value="TreeGrafter"/>
</dbReference>
<dbReference type="GO" id="GO:0000917">
    <property type="term" value="P:division septum assembly"/>
    <property type="evidence" value="ECO:0007669"/>
    <property type="project" value="UniProtKB-KW"/>
</dbReference>
<keyword evidence="4" id="KW-0132">Cell division</keyword>
<dbReference type="HOGENOM" id="CLU_116623_0_0_9"/>
<evidence type="ECO:0000256" key="3">
    <source>
        <dbReference type="ARBA" id="ARBA00022490"/>
    </source>
</evidence>
<dbReference type="Gene3D" id="6.10.250.790">
    <property type="match status" value="1"/>
</dbReference>
<evidence type="ECO:0000256" key="1">
    <source>
        <dbReference type="ARBA" id="ARBA00004496"/>
    </source>
</evidence>
<evidence type="ECO:0000313" key="11">
    <source>
        <dbReference type="EMBL" id="ADL51768.1"/>
    </source>
</evidence>
<evidence type="ECO:0000256" key="5">
    <source>
        <dbReference type="ARBA" id="ARBA00023210"/>
    </source>
</evidence>
<dbReference type="GO" id="GO:0030428">
    <property type="term" value="C:cell septum"/>
    <property type="evidence" value="ECO:0007669"/>
    <property type="project" value="TreeGrafter"/>
</dbReference>
<dbReference type="InterPro" id="IPR053712">
    <property type="entry name" value="Bac_CellDiv_Activator"/>
</dbReference>
<dbReference type="KEGG" id="ccb:Clocel_2025"/>
<organism evidence="11 12">
    <name type="scientific">Clostridium cellulovorans (strain ATCC 35296 / DSM 3052 / OCM 3 / 743B)</name>
    <dbReference type="NCBI Taxonomy" id="573061"/>
    <lineage>
        <taxon>Bacteria</taxon>
        <taxon>Bacillati</taxon>
        <taxon>Bacillota</taxon>
        <taxon>Clostridia</taxon>
        <taxon>Eubacteriales</taxon>
        <taxon>Clostridiaceae</taxon>
        <taxon>Clostridium</taxon>
    </lineage>
</organism>
<evidence type="ECO:0000256" key="6">
    <source>
        <dbReference type="ARBA" id="ARBA00023306"/>
    </source>
</evidence>
<keyword evidence="12" id="KW-1185">Reference proteome</keyword>
<dbReference type="AlphaFoldDB" id="D9SM37"/>
<dbReference type="OrthoDB" id="1711036at2"/>
<dbReference type="InterPro" id="IPR036192">
    <property type="entry name" value="Cell_div_ZapA-like_sf"/>
</dbReference>
<keyword evidence="6" id="KW-0131">Cell cycle</keyword>
<dbReference type="Pfam" id="PF05164">
    <property type="entry name" value="ZapA"/>
    <property type="match status" value="1"/>
</dbReference>
<protein>
    <recommendedName>
        <fullName evidence="2">Cell division protein ZapA</fullName>
    </recommendedName>
    <alternativeName>
        <fullName evidence="9">Z ring-associated protein ZapA</fullName>
    </alternativeName>
</protein>
<keyword evidence="3" id="KW-0963">Cytoplasm</keyword>
<evidence type="ECO:0000313" key="12">
    <source>
        <dbReference type="Proteomes" id="UP000002730"/>
    </source>
</evidence>
<dbReference type="GO" id="GO:0005829">
    <property type="term" value="C:cytosol"/>
    <property type="evidence" value="ECO:0007669"/>
    <property type="project" value="TreeGrafter"/>
</dbReference>
<accession>D9SM37</accession>
<comment type="subunit">
    <text evidence="8">Homodimer. Interacts with FtsZ.</text>
</comment>
<keyword evidence="10" id="KW-0175">Coiled coil</keyword>
<dbReference type="Proteomes" id="UP000002730">
    <property type="component" value="Chromosome"/>
</dbReference>
<dbReference type="PANTHER" id="PTHR34981">
    <property type="entry name" value="CELL DIVISION PROTEIN ZAPA"/>
    <property type="match status" value="1"/>
</dbReference>
<proteinExistence type="predicted"/>
<dbReference type="RefSeq" id="WP_010077013.1">
    <property type="nucleotide sequence ID" value="NC_014393.1"/>
</dbReference>
<gene>
    <name evidence="11" type="ordered locus">Clocel_2025</name>
</gene>
<dbReference type="PANTHER" id="PTHR34981:SF1">
    <property type="entry name" value="CELL DIVISION PROTEIN ZAPA"/>
    <property type="match status" value="1"/>
</dbReference>
<dbReference type="STRING" id="573061.Clocel_2025"/>
<dbReference type="eggNOG" id="COG3027">
    <property type="taxonomic scope" value="Bacteria"/>
</dbReference>
<evidence type="ECO:0000256" key="4">
    <source>
        <dbReference type="ARBA" id="ARBA00022618"/>
    </source>
</evidence>
<reference evidence="11 12" key="1">
    <citation type="submission" date="2010-08" db="EMBL/GenBank/DDBJ databases">
        <title>Complete sequence of Clostridium cellulovorans 743B.</title>
        <authorList>
            <consortium name="US DOE Joint Genome Institute"/>
            <person name="Lucas S."/>
            <person name="Copeland A."/>
            <person name="Lapidus A."/>
            <person name="Cheng J.-F."/>
            <person name="Bruce D."/>
            <person name="Goodwin L."/>
            <person name="Pitluck S."/>
            <person name="Chertkov O."/>
            <person name="Detter J.C."/>
            <person name="Han C."/>
            <person name="Tapia R."/>
            <person name="Land M."/>
            <person name="Hauser L."/>
            <person name="Chang Y.-J."/>
            <person name="Jeffries C."/>
            <person name="Kyrpides N."/>
            <person name="Ivanova N."/>
            <person name="Mikhailova N."/>
            <person name="Hemme C.L."/>
            <person name="Woyke T."/>
        </authorList>
    </citation>
    <scope>NUCLEOTIDE SEQUENCE [LARGE SCALE GENOMIC DNA]</scope>
    <source>
        <strain evidence="12">ATCC 35296 / DSM 3052 / OCM 3 / 743B</strain>
    </source>
</reference>
<evidence type="ECO:0000256" key="10">
    <source>
        <dbReference type="SAM" id="Coils"/>
    </source>
</evidence>
<name>D9SM37_CLOC7</name>
<evidence type="ECO:0000256" key="9">
    <source>
        <dbReference type="ARBA" id="ARBA00033158"/>
    </source>
</evidence>
<feature type="coiled-coil region" evidence="10">
    <location>
        <begin position="116"/>
        <end position="171"/>
    </location>
</feature>
<dbReference type="InterPro" id="IPR007838">
    <property type="entry name" value="Cell_div_ZapA-like"/>
</dbReference>
<sequence length="197" mass="22786">MNIVTVKVNGIEYNLKGEEKEEYLHKVAGHVDKTIRSMMENNPKLSTTEASILAAMNSADELFKWGDYIEELENKTAILESTQKGLKETTESLKLQVTHLDKYNKELESKLEKYSSDNLQQDYLSLKEQFEVLKEEAKKIKEENKALIANNKELKFNLQSAKYRIIEYENKIIDSQVMITKLKKDNSKAPIIKKVKP</sequence>